<evidence type="ECO:0000313" key="3">
    <source>
        <dbReference type="Proteomes" id="UP000726170"/>
    </source>
</evidence>
<name>A0ABS6ECN7_9CLOT</name>
<protein>
    <recommendedName>
        <fullName evidence="4">Prepilin-type N-terminal cleavage/methylation domain-containing protein</fullName>
    </recommendedName>
</protein>
<feature type="transmembrane region" description="Helical" evidence="1">
    <location>
        <begin position="12"/>
        <end position="32"/>
    </location>
</feature>
<reference evidence="2 3" key="1">
    <citation type="submission" date="2021-06" db="EMBL/GenBank/DDBJ databases">
        <authorList>
            <person name="Sun Q."/>
            <person name="Li D."/>
        </authorList>
    </citation>
    <scope>NUCLEOTIDE SEQUENCE [LARGE SCALE GENOMIC DNA]</scope>
    <source>
        <strain evidence="2 3">MSJ-11</strain>
    </source>
</reference>
<accession>A0ABS6ECN7</accession>
<organism evidence="2 3">
    <name type="scientific">Clostridium mobile</name>
    <dbReference type="NCBI Taxonomy" id="2841512"/>
    <lineage>
        <taxon>Bacteria</taxon>
        <taxon>Bacillati</taxon>
        <taxon>Bacillota</taxon>
        <taxon>Clostridia</taxon>
        <taxon>Eubacteriales</taxon>
        <taxon>Clostridiaceae</taxon>
        <taxon>Clostridium</taxon>
    </lineage>
</organism>
<keyword evidence="3" id="KW-1185">Reference proteome</keyword>
<evidence type="ECO:0008006" key="4">
    <source>
        <dbReference type="Google" id="ProtNLM"/>
    </source>
</evidence>
<evidence type="ECO:0000256" key="1">
    <source>
        <dbReference type="SAM" id="Phobius"/>
    </source>
</evidence>
<dbReference type="Proteomes" id="UP000726170">
    <property type="component" value="Unassembled WGS sequence"/>
</dbReference>
<keyword evidence="1" id="KW-1133">Transmembrane helix</keyword>
<dbReference type="EMBL" id="JAHLQF010000001">
    <property type="protein sequence ID" value="MBU5482958.1"/>
    <property type="molecule type" value="Genomic_DNA"/>
</dbReference>
<keyword evidence="1" id="KW-0472">Membrane</keyword>
<comment type="caution">
    <text evidence="2">The sequence shown here is derived from an EMBL/GenBank/DDBJ whole genome shotgun (WGS) entry which is preliminary data.</text>
</comment>
<proteinExistence type="predicted"/>
<evidence type="ECO:0000313" key="2">
    <source>
        <dbReference type="EMBL" id="MBU5482958.1"/>
    </source>
</evidence>
<dbReference type="RefSeq" id="WP_216437368.1">
    <property type="nucleotide sequence ID" value="NZ_JAHLQF010000001.1"/>
</dbReference>
<gene>
    <name evidence="2" type="ORF">KQI86_01385</name>
</gene>
<keyword evidence="1" id="KW-0812">Transmembrane</keyword>
<sequence length="148" mass="17183">MNRKVKKGFTLIELMLSVTFFIAVLGIFRFSYAGFNKVFNNVEVINCNNSILSFVNASKQHCRENYTLGRVYFSKKENTIMFYTNMKKLNEYKLPKGFQFTFVNAVNSEININRFGRTSDGCTIKYRDRNNEEQEITISVGTGHVQIK</sequence>